<dbReference type="InterPro" id="IPR051924">
    <property type="entry name" value="GST_Kappa/NadH"/>
</dbReference>
<organism evidence="5 6">
    <name type="scientific">Cupriavidus basilensis</name>
    <dbReference type="NCBI Taxonomy" id="68895"/>
    <lineage>
        <taxon>Bacteria</taxon>
        <taxon>Pseudomonadati</taxon>
        <taxon>Pseudomonadota</taxon>
        <taxon>Betaproteobacteria</taxon>
        <taxon>Burkholderiales</taxon>
        <taxon>Burkholderiaceae</taxon>
        <taxon>Cupriavidus</taxon>
    </lineage>
</organism>
<feature type="domain" description="DSBA-like thioredoxin" evidence="4">
    <location>
        <begin position="5"/>
        <end position="197"/>
    </location>
</feature>
<comment type="similarity">
    <text evidence="1">Belongs to the GST superfamily. NadH family.</text>
</comment>
<dbReference type="PIRSF" id="PIRSF006386">
    <property type="entry name" value="HCCAis_GSTk"/>
    <property type="match status" value="1"/>
</dbReference>
<dbReference type="InterPro" id="IPR014440">
    <property type="entry name" value="HCCAis_GSTk"/>
</dbReference>
<dbReference type="GeneID" id="98399470"/>
<keyword evidence="1 5" id="KW-0413">Isomerase</keyword>
<feature type="compositionally biased region" description="Low complexity" evidence="3">
    <location>
        <begin position="210"/>
        <end position="226"/>
    </location>
</feature>
<dbReference type="InterPro" id="IPR001853">
    <property type="entry name" value="DSBA-like_thioredoxin_dom"/>
</dbReference>
<dbReference type="AlphaFoldDB" id="A0A643FKY6"/>
<dbReference type="GO" id="GO:1901170">
    <property type="term" value="P:naphthalene catabolic process"/>
    <property type="evidence" value="ECO:0007669"/>
    <property type="project" value="InterPro"/>
</dbReference>
<evidence type="ECO:0000256" key="2">
    <source>
        <dbReference type="PIRSR" id="PIRSR006386-1"/>
    </source>
</evidence>
<proteinExistence type="inferred from homology"/>
<dbReference type="PANTHER" id="PTHR42943">
    <property type="entry name" value="GLUTATHIONE S-TRANSFERASE KAPPA"/>
    <property type="match status" value="1"/>
</dbReference>
<dbReference type="GO" id="GO:0004364">
    <property type="term" value="F:glutathione transferase activity"/>
    <property type="evidence" value="ECO:0007669"/>
    <property type="project" value="TreeGrafter"/>
</dbReference>
<feature type="active site" description="Nucleophile" evidence="2">
    <location>
        <position position="13"/>
    </location>
</feature>
<dbReference type="CDD" id="cd03022">
    <property type="entry name" value="DsbA_HCCA_Iso"/>
    <property type="match status" value="1"/>
</dbReference>
<dbReference type="SUPFAM" id="SSF52833">
    <property type="entry name" value="Thioredoxin-like"/>
    <property type="match status" value="1"/>
</dbReference>
<gene>
    <name evidence="5" type="ORF">F7R26_001075</name>
</gene>
<evidence type="ECO:0000256" key="1">
    <source>
        <dbReference type="PIRNR" id="PIRNR006386"/>
    </source>
</evidence>
<evidence type="ECO:0000256" key="3">
    <source>
        <dbReference type="SAM" id="MobiDB-lite"/>
    </source>
</evidence>
<dbReference type="Gene3D" id="3.40.30.10">
    <property type="entry name" value="Glutaredoxin"/>
    <property type="match status" value="1"/>
</dbReference>
<feature type="region of interest" description="Disordered" evidence="3">
    <location>
        <begin position="203"/>
        <end position="234"/>
    </location>
</feature>
<sequence>MTAAIDFYFDFSSPYGYFASTRIDELAQKYGRIVAWHPILLGVVFKTTGSSPLPQVPLKGDYSWRDFERTARFHNIEYKRPTHFPLPTTQAARAVLWLQNHHGDDIATAFAKSVYHALFVDDINIAEPAELVKLAEPLGIDAHAMDAGASSFQIKDQLKAEIDVAMAKGVFGSPFVIIDGEPFWGFDRFDQIEAHLKSKRPMALRAVPGTDSNTSHSDNSADNSTDSSKEKKPA</sequence>
<dbReference type="RefSeq" id="WP_150992494.1">
    <property type="nucleotide sequence ID" value="NZ_CP062803.1"/>
</dbReference>
<name>A0A643FKY6_9BURK</name>
<dbReference type="GO" id="GO:0018845">
    <property type="term" value="F:2-hydroxychromene-2-carboxylate isomerase activity"/>
    <property type="evidence" value="ECO:0007669"/>
    <property type="project" value="UniProtKB-UniRule"/>
</dbReference>
<dbReference type="Pfam" id="PF01323">
    <property type="entry name" value="DSBA"/>
    <property type="match status" value="1"/>
</dbReference>
<dbReference type="PANTHER" id="PTHR42943:SF2">
    <property type="entry name" value="GLUTATHIONE S-TRANSFERASE KAPPA 1"/>
    <property type="match status" value="1"/>
</dbReference>
<dbReference type="InterPro" id="IPR036249">
    <property type="entry name" value="Thioredoxin-like_sf"/>
</dbReference>
<dbReference type="EC" id="5.99.1.4" evidence="1"/>
<accession>A0A643FKY6</accession>
<evidence type="ECO:0000313" key="6">
    <source>
        <dbReference type="Proteomes" id="UP000397656"/>
    </source>
</evidence>
<dbReference type="EMBL" id="CP062803">
    <property type="protein sequence ID" value="QOT76730.1"/>
    <property type="molecule type" value="Genomic_DNA"/>
</dbReference>
<dbReference type="GO" id="GO:0004602">
    <property type="term" value="F:glutathione peroxidase activity"/>
    <property type="evidence" value="ECO:0007669"/>
    <property type="project" value="TreeGrafter"/>
</dbReference>
<dbReference type="Proteomes" id="UP000397656">
    <property type="component" value="Chromosome 1"/>
</dbReference>
<protein>
    <recommendedName>
        <fullName evidence="1">2-hydroxychromene-2-carboxylate isomerase</fullName>
        <ecNumber evidence="1">5.99.1.4</ecNumber>
    </recommendedName>
</protein>
<reference evidence="5 6" key="1">
    <citation type="submission" date="2020-10" db="EMBL/GenBank/DDBJ databases">
        <title>Complete genome sequence of Cupriavidus basilensis CCUG 49340T.</title>
        <authorList>
            <person name="Salva-Serra F."/>
            <person name="Donoso R.A."/>
            <person name="Cho K.H."/>
            <person name="Yoo J.A."/>
            <person name="Lee K."/>
            <person name="Yoon S.-H."/>
            <person name="Perez-Pantoja D."/>
            <person name="Moore E.R.B."/>
        </authorList>
    </citation>
    <scope>NUCLEOTIDE SEQUENCE [LARGE SCALE GENOMIC DNA]</scope>
    <source>
        <strain evidence="6">CCUG 49340</strain>
    </source>
</reference>
<dbReference type="InterPro" id="IPR044087">
    <property type="entry name" value="NahD-like"/>
</dbReference>
<evidence type="ECO:0000313" key="5">
    <source>
        <dbReference type="EMBL" id="QOT76730.1"/>
    </source>
</evidence>
<evidence type="ECO:0000259" key="4">
    <source>
        <dbReference type="Pfam" id="PF01323"/>
    </source>
</evidence>
<comment type="catalytic activity">
    <reaction evidence="1">
        <text>2-hydroxychromene-2-carboxylate = (3E)-4-(2-hydroxyphenyl)-2-oxobut-3-enoate</text>
        <dbReference type="Rhea" id="RHEA:27401"/>
        <dbReference type="ChEBI" id="CHEBI:59350"/>
        <dbReference type="ChEBI" id="CHEBI:59353"/>
        <dbReference type="EC" id="5.99.1.4"/>
    </reaction>
</comment>
<dbReference type="GO" id="GO:0006749">
    <property type="term" value="P:glutathione metabolic process"/>
    <property type="evidence" value="ECO:0007669"/>
    <property type="project" value="TreeGrafter"/>
</dbReference>